<dbReference type="RefSeq" id="WP_244545949.1">
    <property type="nucleotide sequence ID" value="NZ_FOOA01000006.1"/>
</dbReference>
<keyword evidence="7" id="KW-1185">Reference proteome</keyword>
<feature type="domain" description="PNPLA" evidence="5">
    <location>
        <begin position="24"/>
        <end position="199"/>
    </location>
</feature>
<organism evidence="6 7">
    <name type="scientific">Aureimonas phyllosphaerae</name>
    <dbReference type="NCBI Taxonomy" id="1166078"/>
    <lineage>
        <taxon>Bacteria</taxon>
        <taxon>Pseudomonadati</taxon>
        <taxon>Pseudomonadota</taxon>
        <taxon>Alphaproteobacteria</taxon>
        <taxon>Hyphomicrobiales</taxon>
        <taxon>Aurantimonadaceae</taxon>
        <taxon>Aureimonas</taxon>
    </lineage>
</organism>
<dbReference type="EMBL" id="JACIDO010000006">
    <property type="protein sequence ID" value="MBB3936835.1"/>
    <property type="molecule type" value="Genomic_DNA"/>
</dbReference>
<evidence type="ECO:0000256" key="2">
    <source>
        <dbReference type="ARBA" id="ARBA00022963"/>
    </source>
</evidence>
<evidence type="ECO:0000259" key="5">
    <source>
        <dbReference type="PROSITE" id="PS51635"/>
    </source>
</evidence>
<accession>A0A7W6BY26</accession>
<feature type="short sequence motif" description="GXGXXG" evidence="4">
    <location>
        <begin position="28"/>
        <end position="33"/>
    </location>
</feature>
<dbReference type="Proteomes" id="UP000531216">
    <property type="component" value="Unassembled WGS sequence"/>
</dbReference>
<dbReference type="GO" id="GO:0016042">
    <property type="term" value="P:lipid catabolic process"/>
    <property type="evidence" value="ECO:0007669"/>
    <property type="project" value="UniProtKB-UniRule"/>
</dbReference>
<dbReference type="InterPro" id="IPR002641">
    <property type="entry name" value="PNPLA_dom"/>
</dbReference>
<feature type="short sequence motif" description="GXSXG" evidence="4">
    <location>
        <begin position="55"/>
        <end position="59"/>
    </location>
</feature>
<dbReference type="InterPro" id="IPR016035">
    <property type="entry name" value="Acyl_Trfase/lysoPLipase"/>
</dbReference>
<dbReference type="GO" id="GO:0016787">
    <property type="term" value="F:hydrolase activity"/>
    <property type="evidence" value="ECO:0007669"/>
    <property type="project" value="UniProtKB-UniRule"/>
</dbReference>
<comment type="caution">
    <text evidence="6">The sequence shown here is derived from an EMBL/GenBank/DDBJ whole genome shotgun (WGS) entry which is preliminary data.</text>
</comment>
<name>A0A7W6BY26_9HYPH</name>
<dbReference type="SUPFAM" id="SSF52151">
    <property type="entry name" value="FabD/lysophospholipase-like"/>
    <property type="match status" value="1"/>
</dbReference>
<feature type="active site" description="Nucleophile" evidence="4">
    <location>
        <position position="57"/>
    </location>
</feature>
<dbReference type="AlphaFoldDB" id="A0A7W6BY26"/>
<feature type="short sequence motif" description="DGA/G" evidence="4">
    <location>
        <begin position="186"/>
        <end position="188"/>
    </location>
</feature>
<protein>
    <submittedName>
        <fullName evidence="6">NTE family protein</fullName>
    </submittedName>
</protein>
<keyword evidence="2 4" id="KW-0442">Lipid degradation</keyword>
<gene>
    <name evidence="6" type="ORF">GGR05_003000</name>
</gene>
<feature type="active site" description="Proton acceptor" evidence="4">
    <location>
        <position position="186"/>
    </location>
</feature>
<evidence type="ECO:0000256" key="3">
    <source>
        <dbReference type="ARBA" id="ARBA00023098"/>
    </source>
</evidence>
<keyword evidence="1 4" id="KW-0378">Hydrolase</keyword>
<dbReference type="PANTHER" id="PTHR14226">
    <property type="entry name" value="NEUROPATHY TARGET ESTERASE/SWISS CHEESE D.MELANOGASTER"/>
    <property type="match status" value="1"/>
</dbReference>
<dbReference type="InterPro" id="IPR050301">
    <property type="entry name" value="NTE"/>
</dbReference>
<dbReference type="Gene3D" id="3.40.1090.10">
    <property type="entry name" value="Cytosolic phospholipase A2 catalytic domain"/>
    <property type="match status" value="2"/>
</dbReference>
<dbReference type="Pfam" id="PF01734">
    <property type="entry name" value="Patatin"/>
    <property type="match status" value="1"/>
</dbReference>
<dbReference type="PANTHER" id="PTHR14226:SF29">
    <property type="entry name" value="NEUROPATHY TARGET ESTERASE SWS"/>
    <property type="match status" value="1"/>
</dbReference>
<sequence>MTVSDTERPSLVGGRSASETRIGLALGGGGARGLAHLHVLAAFEDLGLSPSRIAGASIGAIVGAAAASGFSAAAIEDHVLAVLATRRHVFGTLWRTRPPTLAEFRAEGGFRLGQLNAERVVGAFLPLGLPIGFDGLAIPLTVMATDFYGGLECAIEAGDLVSALAASAALPALFRPVRRDDLVLVDGGITNPLPFDVFGGSVTHVVACDVTGAPERGVLPLPTPVEAMFGASQLMMSAVIRAKLACTAPDILVQPPVSPYRVLDFLRARTILHETRGVREEVKRRLGDLLDVRGATASPPLPESA</sequence>
<evidence type="ECO:0000313" key="7">
    <source>
        <dbReference type="Proteomes" id="UP000531216"/>
    </source>
</evidence>
<proteinExistence type="predicted"/>
<evidence type="ECO:0000256" key="1">
    <source>
        <dbReference type="ARBA" id="ARBA00022801"/>
    </source>
</evidence>
<dbReference type="PROSITE" id="PS51635">
    <property type="entry name" value="PNPLA"/>
    <property type="match status" value="1"/>
</dbReference>
<reference evidence="6 7" key="1">
    <citation type="submission" date="2020-08" db="EMBL/GenBank/DDBJ databases">
        <title>Genomic Encyclopedia of Type Strains, Phase IV (KMG-IV): sequencing the most valuable type-strain genomes for metagenomic binning, comparative biology and taxonomic classification.</title>
        <authorList>
            <person name="Goeker M."/>
        </authorList>
    </citation>
    <scope>NUCLEOTIDE SEQUENCE [LARGE SCALE GENOMIC DNA]</scope>
    <source>
        <strain evidence="6 7">DSM 25024</strain>
    </source>
</reference>
<evidence type="ECO:0000256" key="4">
    <source>
        <dbReference type="PROSITE-ProRule" id="PRU01161"/>
    </source>
</evidence>
<keyword evidence="3 4" id="KW-0443">Lipid metabolism</keyword>
<evidence type="ECO:0000313" key="6">
    <source>
        <dbReference type="EMBL" id="MBB3936835.1"/>
    </source>
</evidence>